<organism evidence="2 3">
    <name type="scientific">Heterodera schachtii</name>
    <name type="common">Sugarbeet cyst nematode worm</name>
    <name type="synonym">Tylenchus schachtii</name>
    <dbReference type="NCBI Taxonomy" id="97005"/>
    <lineage>
        <taxon>Eukaryota</taxon>
        <taxon>Metazoa</taxon>
        <taxon>Ecdysozoa</taxon>
        <taxon>Nematoda</taxon>
        <taxon>Chromadorea</taxon>
        <taxon>Rhabditida</taxon>
        <taxon>Tylenchina</taxon>
        <taxon>Tylenchomorpha</taxon>
        <taxon>Tylenchoidea</taxon>
        <taxon>Heteroderidae</taxon>
        <taxon>Heteroderinae</taxon>
        <taxon>Heterodera</taxon>
    </lineage>
</organism>
<accession>A0ABD2K3H4</accession>
<dbReference type="PRINTS" id="PR00081">
    <property type="entry name" value="GDHRDH"/>
</dbReference>
<sequence length="299" mass="33391">MTDNEKVLITGANQGIGLHTALLMAKNCNFEITLACRDEKRARGAMQQLKKENANVQVQWMEVDLAQLDSVRDMVKLIQERKIFFDIVILNAGVLLPKTEKTEDGNEHTFQVNFLAQFLLIDGIIGHQCPAKPIRVVTLTSLLYRFCGKIIPVKKDPSQWGPMFDGARRWKAYALSKFAMALLAQHLNSREGVKAFTVHPGTVKTQMAEAVGSKTFRKCLFFLKCILIKPEIAAENVLFCVHNDMAPNEYRYANRVKKLSVLACNKNNADALIRLALQMTAPSSVRPSIALPCGGQSMN</sequence>
<proteinExistence type="predicted"/>
<protein>
    <submittedName>
        <fullName evidence="2">Uncharacterized protein</fullName>
    </submittedName>
</protein>
<dbReference type="Proteomes" id="UP001620645">
    <property type="component" value="Unassembled WGS sequence"/>
</dbReference>
<dbReference type="PANTHER" id="PTHR43157:SF31">
    <property type="entry name" value="PHOSPHATIDYLINOSITOL-GLYCAN BIOSYNTHESIS CLASS F PROTEIN"/>
    <property type="match status" value="1"/>
</dbReference>
<keyword evidence="1" id="KW-0560">Oxidoreductase</keyword>
<evidence type="ECO:0000313" key="3">
    <source>
        <dbReference type="Proteomes" id="UP001620645"/>
    </source>
</evidence>
<dbReference type="Gene3D" id="3.40.50.720">
    <property type="entry name" value="NAD(P)-binding Rossmann-like Domain"/>
    <property type="match status" value="1"/>
</dbReference>
<evidence type="ECO:0000313" key="2">
    <source>
        <dbReference type="EMBL" id="KAL3097428.1"/>
    </source>
</evidence>
<dbReference type="SUPFAM" id="SSF51735">
    <property type="entry name" value="NAD(P)-binding Rossmann-fold domains"/>
    <property type="match status" value="1"/>
</dbReference>
<dbReference type="AlphaFoldDB" id="A0ABD2K3H4"/>
<comment type="caution">
    <text evidence="2">The sequence shown here is derived from an EMBL/GenBank/DDBJ whole genome shotgun (WGS) entry which is preliminary data.</text>
</comment>
<dbReference type="InterPro" id="IPR036291">
    <property type="entry name" value="NAD(P)-bd_dom_sf"/>
</dbReference>
<reference evidence="2 3" key="1">
    <citation type="submission" date="2024-10" db="EMBL/GenBank/DDBJ databases">
        <authorList>
            <person name="Kim D."/>
        </authorList>
    </citation>
    <scope>NUCLEOTIDE SEQUENCE [LARGE SCALE GENOMIC DNA]</scope>
    <source>
        <strain evidence="2">Taebaek</strain>
    </source>
</reference>
<evidence type="ECO:0000256" key="1">
    <source>
        <dbReference type="ARBA" id="ARBA00023002"/>
    </source>
</evidence>
<dbReference type="PANTHER" id="PTHR43157">
    <property type="entry name" value="PHOSPHATIDYLINOSITOL-GLYCAN BIOSYNTHESIS CLASS F PROTEIN-RELATED"/>
    <property type="match status" value="1"/>
</dbReference>
<gene>
    <name evidence="2" type="ORF">niasHS_003876</name>
</gene>
<dbReference type="Pfam" id="PF00106">
    <property type="entry name" value="adh_short"/>
    <property type="match status" value="1"/>
</dbReference>
<keyword evidence="3" id="KW-1185">Reference proteome</keyword>
<dbReference type="InterPro" id="IPR002347">
    <property type="entry name" value="SDR_fam"/>
</dbReference>
<name>A0ABD2K3H4_HETSC</name>
<dbReference type="EMBL" id="JBICCN010000054">
    <property type="protein sequence ID" value="KAL3097428.1"/>
    <property type="molecule type" value="Genomic_DNA"/>
</dbReference>
<dbReference type="GO" id="GO:0016491">
    <property type="term" value="F:oxidoreductase activity"/>
    <property type="evidence" value="ECO:0007669"/>
    <property type="project" value="UniProtKB-KW"/>
</dbReference>